<dbReference type="KEGG" id="ddf:DEFDS_1392"/>
<reference evidence="1 2" key="1">
    <citation type="journal article" date="2010" name="DNA Res.">
        <title>Bacterial lifestyle in a deep-sea hydrothermal vent chimney revealed by the genome sequence of the thermophilic bacterium Deferribacter desulfuricans SSM1.</title>
        <authorList>
            <person name="Takaki Y."/>
            <person name="Shimamura S."/>
            <person name="Nakagawa S."/>
            <person name="Fukuhara Y."/>
            <person name="Horikawa H."/>
            <person name="Ankai A."/>
            <person name="Harada T."/>
            <person name="Hosoyama A."/>
            <person name="Oguchi A."/>
            <person name="Fukui S."/>
            <person name="Fujita N."/>
            <person name="Takami H."/>
            <person name="Takai K."/>
        </authorList>
    </citation>
    <scope>NUCLEOTIDE SEQUENCE [LARGE SCALE GENOMIC DNA]</scope>
    <source>
        <strain evidence="2">DSM 14783 / JCM 11476 / NBRC 101012 / SSM1</strain>
    </source>
</reference>
<keyword evidence="2" id="KW-1185">Reference proteome</keyword>
<proteinExistence type="predicted"/>
<protein>
    <submittedName>
        <fullName evidence="1">Uncharacterized protein</fullName>
    </submittedName>
</protein>
<organism evidence="1 2">
    <name type="scientific">Deferribacter desulfuricans (strain DSM 14783 / JCM 11476 / NBRC 101012 / SSM1)</name>
    <dbReference type="NCBI Taxonomy" id="639282"/>
    <lineage>
        <taxon>Bacteria</taxon>
        <taxon>Pseudomonadati</taxon>
        <taxon>Deferribacterota</taxon>
        <taxon>Deferribacteres</taxon>
        <taxon>Deferribacterales</taxon>
        <taxon>Deferribacteraceae</taxon>
        <taxon>Deferribacter</taxon>
    </lineage>
</organism>
<dbReference type="STRING" id="639282.DEFDS_1392"/>
<dbReference type="HOGENOM" id="CLU_1114374_0_0_0"/>
<dbReference type="InterPro" id="IPR011990">
    <property type="entry name" value="TPR-like_helical_dom_sf"/>
</dbReference>
<dbReference type="Proteomes" id="UP000001520">
    <property type="component" value="Chromosome"/>
</dbReference>
<evidence type="ECO:0000313" key="2">
    <source>
        <dbReference type="Proteomes" id="UP000001520"/>
    </source>
</evidence>
<gene>
    <name evidence="1" type="ordered locus">DEFDS_1392</name>
</gene>
<evidence type="ECO:0000313" key="1">
    <source>
        <dbReference type="EMBL" id="BAI80853.1"/>
    </source>
</evidence>
<sequence length="249" mass="29539">MTKKVIVLLLFLLLVAGLAVWFYLKSETYKLYREAEKLYEEKKYYEAYDKVLKSLSYYKFNKKSLVLKAKLYKIIKSENDYKKALKLFKEARKSFFEEDYETAKNYIVTSYELLINIPPDVPVKPEADKLLKQVSLEMSKYENIIPEKYIRKALTLSAKGDYIGAYEYLERLGVENEKIKKLKMDFAYKIGNERYTFVMSHKGSRDKTYINDAIYWLSKIDKLHPKYMEAQKELKVLKSLLSNTNMEAK</sequence>
<accession>D3PE30</accession>
<dbReference type="RefSeq" id="WP_013008099.1">
    <property type="nucleotide sequence ID" value="NC_013939.1"/>
</dbReference>
<dbReference type="eggNOG" id="ENOG5030VZH">
    <property type="taxonomic scope" value="Bacteria"/>
</dbReference>
<dbReference type="SUPFAM" id="SSF48452">
    <property type="entry name" value="TPR-like"/>
    <property type="match status" value="1"/>
</dbReference>
<dbReference type="OrthoDB" id="9826516at2"/>
<dbReference type="AlphaFoldDB" id="D3PE30"/>
<dbReference type="EMBL" id="AP011529">
    <property type="protein sequence ID" value="BAI80853.1"/>
    <property type="molecule type" value="Genomic_DNA"/>
</dbReference>
<name>D3PE30_DEFDS</name>
<dbReference type="Gene3D" id="1.25.40.10">
    <property type="entry name" value="Tetratricopeptide repeat domain"/>
    <property type="match status" value="1"/>
</dbReference>